<dbReference type="OrthoDB" id="9960751at2"/>
<dbReference type="Proteomes" id="UP000317315">
    <property type="component" value="Unassembled WGS sequence"/>
</dbReference>
<protein>
    <recommendedName>
        <fullName evidence="3">Phage Mu protein F like protein</fullName>
    </recommendedName>
</protein>
<accession>A0A521CLE2</accession>
<evidence type="ECO:0008006" key="3">
    <source>
        <dbReference type="Google" id="ProtNLM"/>
    </source>
</evidence>
<name>A0A521CLE2_9BACT</name>
<keyword evidence="2" id="KW-1185">Reference proteome</keyword>
<reference evidence="1 2" key="1">
    <citation type="submission" date="2017-05" db="EMBL/GenBank/DDBJ databases">
        <authorList>
            <person name="Varghese N."/>
            <person name="Submissions S."/>
        </authorList>
    </citation>
    <scope>NUCLEOTIDE SEQUENCE [LARGE SCALE GENOMIC DNA]</scope>
    <source>
        <strain evidence="1 2">DSM 16304</strain>
    </source>
</reference>
<sequence length="258" mass="30925">MKEDYPLPVVIVEGKTVGARRARRPERDVESSLWFSALGSEYYKEKKRATDRAFKKYKRLKEKFKEEGWQLIQDFLNGKINIGQLRFRIKKLFKETYHKAYDLGMEASGVPFVKKEKVDVSWLDGARKHEYKYLNSFLRDLEKQSGKMDYRRRWEMYVNTLDFVYQAGKIEALPSQYVIDWVMTDAEHCESCLFLQRHSPYTKWTLPCVPRDGTTKCLSNCKCYLRVRPPKNQKEWLQAKRINKNWLLRELRKIKEGR</sequence>
<organism evidence="1 2">
    <name type="scientific">Balnearium lithotrophicum</name>
    <dbReference type="NCBI Taxonomy" id="223788"/>
    <lineage>
        <taxon>Bacteria</taxon>
        <taxon>Pseudomonadati</taxon>
        <taxon>Aquificota</taxon>
        <taxon>Aquificia</taxon>
        <taxon>Desulfurobacteriales</taxon>
        <taxon>Desulfurobacteriaceae</taxon>
        <taxon>Balnearium</taxon>
    </lineage>
</organism>
<dbReference type="AlphaFoldDB" id="A0A521CLE2"/>
<evidence type="ECO:0000313" key="1">
    <source>
        <dbReference type="EMBL" id="SMO59551.1"/>
    </source>
</evidence>
<evidence type="ECO:0000313" key="2">
    <source>
        <dbReference type="Proteomes" id="UP000317315"/>
    </source>
</evidence>
<dbReference type="EMBL" id="FXTM01000013">
    <property type="protein sequence ID" value="SMO59551.1"/>
    <property type="molecule type" value="Genomic_DNA"/>
</dbReference>
<gene>
    <name evidence="1" type="ORF">SAMN06269117_11332</name>
</gene>
<dbReference type="RefSeq" id="WP_142935593.1">
    <property type="nucleotide sequence ID" value="NZ_FXTM01000013.1"/>
</dbReference>
<proteinExistence type="predicted"/>